<dbReference type="Proteomes" id="UP000675664">
    <property type="component" value="Unassembled WGS sequence"/>
</dbReference>
<feature type="transmembrane region" description="Helical" evidence="1">
    <location>
        <begin position="40"/>
        <end position="64"/>
    </location>
</feature>
<comment type="caution">
    <text evidence="2">The sequence shown here is derived from an EMBL/GenBank/DDBJ whole genome shotgun (WGS) entry which is preliminary data.</text>
</comment>
<keyword evidence="1" id="KW-0472">Membrane</keyword>
<accession>A0A8J7W2N2</accession>
<keyword evidence="1" id="KW-1133">Transmembrane helix</keyword>
<name>A0A8J7W2N2_9FIRM</name>
<evidence type="ECO:0000313" key="3">
    <source>
        <dbReference type="Proteomes" id="UP000675664"/>
    </source>
</evidence>
<dbReference type="RefSeq" id="WP_227018184.1">
    <property type="nucleotide sequence ID" value="NZ_JAGSND010000005.1"/>
</dbReference>
<reference evidence="2" key="1">
    <citation type="submission" date="2021-04" db="EMBL/GenBank/DDBJ databases">
        <title>Sinoanaerobacter chloroacetimidivorans sp. nov., an obligate anaerobic bacterium isolated from anaerobic sludge.</title>
        <authorList>
            <person name="Bao Y."/>
        </authorList>
    </citation>
    <scope>NUCLEOTIDE SEQUENCE</scope>
    <source>
        <strain evidence="2">BAD-6</strain>
    </source>
</reference>
<gene>
    <name evidence="2" type="ORF">KCX82_09225</name>
</gene>
<keyword evidence="3" id="KW-1185">Reference proteome</keyword>
<dbReference type="EMBL" id="JAGSND010000005">
    <property type="protein sequence ID" value="MBR0598053.1"/>
    <property type="molecule type" value="Genomic_DNA"/>
</dbReference>
<evidence type="ECO:0000313" key="2">
    <source>
        <dbReference type="EMBL" id="MBR0598053.1"/>
    </source>
</evidence>
<feature type="transmembrane region" description="Helical" evidence="1">
    <location>
        <begin position="12"/>
        <end position="34"/>
    </location>
</feature>
<organism evidence="2 3">
    <name type="scientific">Sinanaerobacter chloroacetimidivorans</name>
    <dbReference type="NCBI Taxonomy" id="2818044"/>
    <lineage>
        <taxon>Bacteria</taxon>
        <taxon>Bacillati</taxon>
        <taxon>Bacillota</taxon>
        <taxon>Clostridia</taxon>
        <taxon>Peptostreptococcales</taxon>
        <taxon>Anaerovoracaceae</taxon>
        <taxon>Sinanaerobacter</taxon>
    </lineage>
</organism>
<sequence>MKKKNRIFPYVAYGLRIFMGIWVISISFIIWYYLKNNAHTFGTQVLCLLIPAAAITLVAVDLYFHYKDIKLLKNR</sequence>
<evidence type="ECO:0000256" key="1">
    <source>
        <dbReference type="SAM" id="Phobius"/>
    </source>
</evidence>
<protein>
    <submittedName>
        <fullName evidence="2">Uncharacterized protein</fullName>
    </submittedName>
</protein>
<keyword evidence="1" id="KW-0812">Transmembrane</keyword>
<proteinExistence type="predicted"/>
<reference evidence="2" key="2">
    <citation type="submission" date="2021-04" db="EMBL/GenBank/DDBJ databases">
        <authorList>
            <person name="Liu J."/>
        </authorList>
    </citation>
    <scope>NUCLEOTIDE SEQUENCE</scope>
    <source>
        <strain evidence="2">BAD-6</strain>
    </source>
</reference>
<dbReference type="AlphaFoldDB" id="A0A8J7W2N2"/>